<dbReference type="Proteomes" id="UP000320653">
    <property type="component" value="Unassembled WGS sequence"/>
</dbReference>
<dbReference type="RefSeq" id="WP_145642299.1">
    <property type="nucleotide sequence ID" value="NZ_VIWP01000011.1"/>
</dbReference>
<keyword evidence="2" id="KW-1185">Reference proteome</keyword>
<dbReference type="EMBL" id="VIWP01000011">
    <property type="protein sequence ID" value="TWF47527.1"/>
    <property type="molecule type" value="Genomic_DNA"/>
</dbReference>
<organism evidence="1 2">
    <name type="scientific">Neorhizobium alkalisoli</name>
    <dbReference type="NCBI Taxonomy" id="528178"/>
    <lineage>
        <taxon>Bacteria</taxon>
        <taxon>Pseudomonadati</taxon>
        <taxon>Pseudomonadota</taxon>
        <taxon>Alphaproteobacteria</taxon>
        <taxon>Hyphomicrobiales</taxon>
        <taxon>Rhizobiaceae</taxon>
        <taxon>Rhizobium/Agrobacterium group</taxon>
        <taxon>Neorhizobium</taxon>
    </lineage>
</organism>
<name>A0A561QB11_9HYPH</name>
<comment type="caution">
    <text evidence="1">The sequence shown here is derived from an EMBL/GenBank/DDBJ whole genome shotgun (WGS) entry which is preliminary data.</text>
</comment>
<protein>
    <submittedName>
        <fullName evidence="1">Uncharacterized protein</fullName>
    </submittedName>
</protein>
<accession>A0A561QB11</accession>
<proteinExistence type="predicted"/>
<sequence>MTTSGGFDETQLNAFKNAHLDWCAANSIDPKSELGEDAGAYLLRAFNTGSRTADEMIVALDRFAEERARHVQLGSPAIPSSKDGLPD</sequence>
<gene>
    <name evidence="1" type="ORF">FHW37_11128</name>
</gene>
<reference evidence="1 2" key="1">
    <citation type="submission" date="2019-06" db="EMBL/GenBank/DDBJ databases">
        <title>Sorghum-associated microbial communities from plants grown in Nebraska, USA.</title>
        <authorList>
            <person name="Schachtman D."/>
        </authorList>
    </citation>
    <scope>NUCLEOTIDE SEQUENCE [LARGE SCALE GENOMIC DNA]</scope>
    <source>
        <strain evidence="1 2">1225</strain>
    </source>
</reference>
<dbReference type="AlphaFoldDB" id="A0A561QB11"/>
<dbReference type="OrthoDB" id="8420532at2"/>
<evidence type="ECO:0000313" key="2">
    <source>
        <dbReference type="Proteomes" id="UP000320653"/>
    </source>
</evidence>
<evidence type="ECO:0000313" key="1">
    <source>
        <dbReference type="EMBL" id="TWF47527.1"/>
    </source>
</evidence>